<gene>
    <name evidence="2" type="ORF">V6R90_14080</name>
</gene>
<sequence length="47" mass="5604">MARSSIFTAVKPATMARRADTDSRDGGRRRRRRRNRRNRSRSRSRTN</sequence>
<evidence type="ECO:0000313" key="3">
    <source>
        <dbReference type="Proteomes" id="UP001482520"/>
    </source>
</evidence>
<name>A0ABV1P101_9ACTN</name>
<feature type="compositionally biased region" description="Basic residues" evidence="1">
    <location>
        <begin position="27"/>
        <end position="47"/>
    </location>
</feature>
<reference evidence="2 3" key="1">
    <citation type="submission" date="2024-02" db="EMBL/GenBank/DDBJ databases">
        <title>Full genome sequence of Nocardioides kribbensis.</title>
        <authorList>
            <person name="Poletto B.L."/>
            <person name="Silva G."/>
            <person name="Galante D."/>
            <person name="Campos K.R."/>
            <person name="Santos M.B.N."/>
            <person name="Sacchi C.T."/>
        </authorList>
    </citation>
    <scope>NUCLEOTIDE SEQUENCE [LARGE SCALE GENOMIC DNA]</scope>
    <source>
        <strain evidence="2 3">O4R</strain>
    </source>
</reference>
<dbReference type="EMBL" id="JBEGDP010000016">
    <property type="protein sequence ID" value="MEQ7848408.1"/>
    <property type="molecule type" value="Genomic_DNA"/>
</dbReference>
<evidence type="ECO:0000313" key="2">
    <source>
        <dbReference type="EMBL" id="MEQ7848408.1"/>
    </source>
</evidence>
<feature type="compositionally biased region" description="Basic and acidic residues" evidence="1">
    <location>
        <begin position="17"/>
        <end position="26"/>
    </location>
</feature>
<evidence type="ECO:0000256" key="1">
    <source>
        <dbReference type="SAM" id="MobiDB-lite"/>
    </source>
</evidence>
<proteinExistence type="predicted"/>
<dbReference type="Proteomes" id="UP001482520">
    <property type="component" value="Unassembled WGS sequence"/>
</dbReference>
<keyword evidence="3" id="KW-1185">Reference proteome</keyword>
<protein>
    <submittedName>
        <fullName evidence="2">Uncharacterized protein</fullName>
    </submittedName>
</protein>
<feature type="region of interest" description="Disordered" evidence="1">
    <location>
        <begin position="1"/>
        <end position="47"/>
    </location>
</feature>
<comment type="caution">
    <text evidence="2">The sequence shown here is derived from an EMBL/GenBank/DDBJ whole genome shotgun (WGS) entry which is preliminary data.</text>
</comment>
<organism evidence="2 3">
    <name type="scientific">Nocardioides kribbensis</name>
    <dbReference type="NCBI Taxonomy" id="305517"/>
    <lineage>
        <taxon>Bacteria</taxon>
        <taxon>Bacillati</taxon>
        <taxon>Actinomycetota</taxon>
        <taxon>Actinomycetes</taxon>
        <taxon>Propionibacteriales</taxon>
        <taxon>Nocardioidaceae</taxon>
        <taxon>Nocardioides</taxon>
    </lineage>
</organism>
<dbReference type="RefSeq" id="WP_156697935.1">
    <property type="nucleotide sequence ID" value="NZ_BAAAMM010000005.1"/>
</dbReference>
<accession>A0ABV1P101</accession>